<proteinExistence type="predicted"/>
<evidence type="ECO:0000313" key="3">
    <source>
        <dbReference type="Proteomes" id="UP000786811"/>
    </source>
</evidence>
<protein>
    <recommendedName>
        <fullName evidence="1">Helix-turn-helix domain-containing protein</fullName>
    </recommendedName>
</protein>
<evidence type="ECO:0000313" key="2">
    <source>
        <dbReference type="EMBL" id="CAG5093185.1"/>
    </source>
</evidence>
<dbReference type="Proteomes" id="UP000786811">
    <property type="component" value="Unassembled WGS sequence"/>
</dbReference>
<reference evidence="2" key="1">
    <citation type="submission" date="2021-04" db="EMBL/GenBank/DDBJ databases">
        <authorList>
            <person name="Chebbi M.A.C M."/>
        </authorList>
    </citation>
    <scope>NUCLEOTIDE SEQUENCE</scope>
</reference>
<dbReference type="OrthoDB" id="7551446at2759"/>
<dbReference type="AlphaFoldDB" id="A0A8J2MSM5"/>
<feature type="domain" description="Helix-turn-helix" evidence="1">
    <location>
        <begin position="96"/>
        <end position="142"/>
    </location>
</feature>
<gene>
    <name evidence="2" type="ORF">HICCMSTLAB_LOCUS6654</name>
</gene>
<organism evidence="2 3">
    <name type="scientific">Cotesia congregata</name>
    <name type="common">Parasitoid wasp</name>
    <name type="synonym">Apanteles congregatus</name>
    <dbReference type="NCBI Taxonomy" id="51543"/>
    <lineage>
        <taxon>Eukaryota</taxon>
        <taxon>Metazoa</taxon>
        <taxon>Ecdysozoa</taxon>
        <taxon>Arthropoda</taxon>
        <taxon>Hexapoda</taxon>
        <taxon>Insecta</taxon>
        <taxon>Pterygota</taxon>
        <taxon>Neoptera</taxon>
        <taxon>Endopterygota</taxon>
        <taxon>Hymenoptera</taxon>
        <taxon>Apocrita</taxon>
        <taxon>Ichneumonoidea</taxon>
        <taxon>Braconidae</taxon>
        <taxon>Microgastrinae</taxon>
        <taxon>Cotesia</taxon>
    </lineage>
</organism>
<dbReference type="Pfam" id="PF26215">
    <property type="entry name" value="HTH_animal"/>
    <property type="match status" value="1"/>
</dbReference>
<accession>A0A8J2MSM5</accession>
<dbReference type="PANTHER" id="PTHR21301:SF10">
    <property type="entry name" value="REVERSE TRANSCRIPTASE DOMAIN-CONTAINING PROTEIN"/>
    <property type="match status" value="1"/>
</dbReference>
<dbReference type="PANTHER" id="PTHR21301">
    <property type="entry name" value="REVERSE TRANSCRIPTASE"/>
    <property type="match status" value="1"/>
</dbReference>
<name>A0A8J2MSM5_COTCN</name>
<comment type="caution">
    <text evidence="2">The sequence shown here is derived from an EMBL/GenBank/DDBJ whole genome shotgun (WGS) entry which is preliminary data.</text>
</comment>
<keyword evidence="3" id="KW-1185">Reference proteome</keyword>
<dbReference type="InterPro" id="IPR058912">
    <property type="entry name" value="HTH_animal"/>
</dbReference>
<evidence type="ECO:0000259" key="1">
    <source>
        <dbReference type="Pfam" id="PF26215"/>
    </source>
</evidence>
<sequence length="186" mass="21642">MKDSYQFVDRIKSIVVNNDYQLISLDVVSLFTNVKRSLIIKIIDDRWEDMKEFVNLDRDLFIDLVNFCFDSGHFLFQKNYYLQKEGCGMGSPASPQKLGVAQGFFNRAIRLSHESMVSISINKVRHLLLNNNYPRSVVDKCQKGTVDRVKNMFFIKVFDCVNYRSDTQSLSSSYCDIIESVKCLFR</sequence>
<dbReference type="EMBL" id="CAJNRD030001120">
    <property type="protein sequence ID" value="CAG5093185.1"/>
    <property type="molecule type" value="Genomic_DNA"/>
</dbReference>